<protein>
    <recommendedName>
        <fullName evidence="3">DUF4367 domain-containing protein</fullName>
    </recommendedName>
</protein>
<gene>
    <name evidence="1" type="ORF">COK05_23160</name>
</gene>
<dbReference type="Proteomes" id="UP000224386">
    <property type="component" value="Unassembled WGS sequence"/>
</dbReference>
<dbReference type="PROSITE" id="PS51257">
    <property type="entry name" value="PROKAR_LIPOPROTEIN"/>
    <property type="match status" value="1"/>
</dbReference>
<evidence type="ECO:0008006" key="3">
    <source>
        <dbReference type="Google" id="ProtNLM"/>
    </source>
</evidence>
<proteinExistence type="predicted"/>
<reference evidence="1 2" key="1">
    <citation type="submission" date="2017-09" db="EMBL/GenBank/DDBJ databases">
        <title>Large-scale bioinformatics analysis of Bacillus genomes uncovers conserved roles of natural products in bacterial physiology.</title>
        <authorList>
            <consortium name="Agbiome Team Llc"/>
            <person name="Bleich R.M."/>
            <person name="Grubbs K.J."/>
            <person name="Santa Maria K.C."/>
            <person name="Allen S.E."/>
            <person name="Farag S."/>
            <person name="Shank E.A."/>
            <person name="Bowers A."/>
        </authorList>
    </citation>
    <scope>NUCLEOTIDE SEQUENCE [LARGE SCALE GENOMIC DNA]</scope>
    <source>
        <strain evidence="1 2">AFS070861</strain>
    </source>
</reference>
<evidence type="ECO:0000313" key="1">
    <source>
        <dbReference type="EMBL" id="PFQ43058.1"/>
    </source>
</evidence>
<name>A0A2B2LJB2_BACCE</name>
<dbReference type="EMBL" id="NVAP01000047">
    <property type="protein sequence ID" value="PFQ43058.1"/>
    <property type="molecule type" value="Genomic_DNA"/>
</dbReference>
<evidence type="ECO:0000313" key="2">
    <source>
        <dbReference type="Proteomes" id="UP000224386"/>
    </source>
</evidence>
<accession>A0A2B2LJB2</accession>
<dbReference type="AlphaFoldDB" id="A0A2B2LJB2"/>
<sequence>MKKFSFVILIFVTMLTGCYAKEVNMYPISQEVMATAQKELPFPVSYPTKLPFKVDSMTVANENAEHVSIVYSSKGDQKLIVEITKGKEVHPQKSFQEINAFDKTRQVFNHTKNECHDIEWNVKNVHYQIYFSNEKKQRLTKEELRAVQKSFTVK</sequence>
<dbReference type="RefSeq" id="WP_098614425.1">
    <property type="nucleotide sequence ID" value="NZ_NVAP01000047.1"/>
</dbReference>
<organism evidence="1 2">
    <name type="scientific">Bacillus cereus</name>
    <dbReference type="NCBI Taxonomy" id="1396"/>
    <lineage>
        <taxon>Bacteria</taxon>
        <taxon>Bacillati</taxon>
        <taxon>Bacillota</taxon>
        <taxon>Bacilli</taxon>
        <taxon>Bacillales</taxon>
        <taxon>Bacillaceae</taxon>
        <taxon>Bacillus</taxon>
        <taxon>Bacillus cereus group</taxon>
    </lineage>
</organism>
<comment type="caution">
    <text evidence="1">The sequence shown here is derived from an EMBL/GenBank/DDBJ whole genome shotgun (WGS) entry which is preliminary data.</text>
</comment>